<dbReference type="InterPro" id="IPR005066">
    <property type="entry name" value="MoCF_OxRdtse_dimer"/>
</dbReference>
<dbReference type="Proteomes" id="UP000245125">
    <property type="component" value="Unassembled WGS sequence"/>
</dbReference>
<dbReference type="AlphaFoldDB" id="A0A2U3QJX7"/>
<dbReference type="InterPro" id="IPR036374">
    <property type="entry name" value="OxRdtase_Mopterin-bd_sf"/>
</dbReference>
<dbReference type="PANTHER" id="PTHR19372">
    <property type="entry name" value="SULFITE REDUCTASE"/>
    <property type="match status" value="1"/>
</dbReference>
<dbReference type="GO" id="GO:0006790">
    <property type="term" value="P:sulfur compound metabolic process"/>
    <property type="evidence" value="ECO:0007669"/>
    <property type="project" value="TreeGrafter"/>
</dbReference>
<reference evidence="4" key="1">
    <citation type="submission" date="2018-03" db="EMBL/GenBank/DDBJ databases">
        <authorList>
            <person name="Zecchin S."/>
        </authorList>
    </citation>
    <scope>NUCLEOTIDE SEQUENCE [LARGE SCALE GENOMIC DNA]</scope>
</reference>
<organism evidence="3 4">
    <name type="scientific">Candidatus Sulfobium mesophilum</name>
    <dbReference type="NCBI Taxonomy" id="2016548"/>
    <lineage>
        <taxon>Bacteria</taxon>
        <taxon>Pseudomonadati</taxon>
        <taxon>Nitrospirota</taxon>
        <taxon>Nitrospiria</taxon>
        <taxon>Nitrospirales</taxon>
        <taxon>Nitrospiraceae</taxon>
        <taxon>Candidatus Sulfobium</taxon>
    </lineage>
</organism>
<dbReference type="InterPro" id="IPR000572">
    <property type="entry name" value="OxRdtase_Mopterin-bd_dom"/>
</dbReference>
<dbReference type="Gene3D" id="3.90.420.10">
    <property type="entry name" value="Oxidoreductase, molybdopterin-binding domain"/>
    <property type="match status" value="1"/>
</dbReference>
<sequence>MKKSLSRRDFFRRAGAGAIGLGFGVSLFNGIYQYAEALTEEEKHALLMKGTVNFMGFMVKEITPNDEFYITTYSDTVPAIDLNKFSLRIEGFVEKPYRLTLKELEGMKDKTEFVTLECIGNPVGGDSISNALWDGVTLKKVIEKAVPRTGIVKTAFFAEDGYSDSIPYPLSLSEDVFLAFRMNGEPLPRKHGYPLRAVVPGIYGMKHVKWLSKIELVNYDFKGYWEKKGWSDEAIIPDKAQILMPMEGKTIPLGNYVIGGVAFAGGYGISKVQVSLDKKKTWHDAAIKPPLSKWSWTLWSFDWKPSKAGEYTITVRGIDRADKVQESPSLLAKLFRSFPDGAKGLHSVNVKAEKKG</sequence>
<dbReference type="GO" id="GO:0043546">
    <property type="term" value="F:molybdopterin cofactor binding"/>
    <property type="evidence" value="ECO:0007669"/>
    <property type="project" value="TreeGrafter"/>
</dbReference>
<proteinExistence type="predicted"/>
<dbReference type="EMBL" id="OUUY01000112">
    <property type="protein sequence ID" value="SPQ01640.1"/>
    <property type="molecule type" value="Genomic_DNA"/>
</dbReference>
<evidence type="ECO:0000313" key="3">
    <source>
        <dbReference type="EMBL" id="SPQ01640.1"/>
    </source>
</evidence>
<dbReference type="GO" id="GO:0030151">
    <property type="term" value="F:molybdenum ion binding"/>
    <property type="evidence" value="ECO:0007669"/>
    <property type="project" value="InterPro"/>
</dbReference>
<dbReference type="PROSITE" id="PS51318">
    <property type="entry name" value="TAT"/>
    <property type="match status" value="1"/>
</dbReference>
<dbReference type="PANTHER" id="PTHR19372:SF7">
    <property type="entry name" value="SULFITE OXIDASE, MITOCHONDRIAL"/>
    <property type="match status" value="1"/>
</dbReference>
<dbReference type="Gene3D" id="2.60.40.650">
    <property type="match status" value="1"/>
</dbReference>
<name>A0A2U3QJX7_9BACT</name>
<dbReference type="InterPro" id="IPR014756">
    <property type="entry name" value="Ig_E-set"/>
</dbReference>
<accession>A0A2U3QJX7</accession>
<evidence type="ECO:0000313" key="4">
    <source>
        <dbReference type="Proteomes" id="UP000245125"/>
    </source>
</evidence>
<feature type="domain" description="Oxidoreductase molybdopterin-binding" evidence="1">
    <location>
        <begin position="76"/>
        <end position="225"/>
    </location>
</feature>
<dbReference type="SUPFAM" id="SSF81296">
    <property type="entry name" value="E set domains"/>
    <property type="match status" value="1"/>
</dbReference>
<gene>
    <name evidence="3" type="ORF">NBG4_630010</name>
</gene>
<evidence type="ECO:0000259" key="2">
    <source>
        <dbReference type="Pfam" id="PF03404"/>
    </source>
</evidence>
<evidence type="ECO:0000259" key="1">
    <source>
        <dbReference type="Pfam" id="PF00174"/>
    </source>
</evidence>
<dbReference type="OrthoDB" id="9778777at2"/>
<dbReference type="InterPro" id="IPR006311">
    <property type="entry name" value="TAT_signal"/>
</dbReference>
<dbReference type="GO" id="GO:0020037">
    <property type="term" value="F:heme binding"/>
    <property type="evidence" value="ECO:0007669"/>
    <property type="project" value="TreeGrafter"/>
</dbReference>
<dbReference type="Pfam" id="PF03404">
    <property type="entry name" value="Mo-co_dimer"/>
    <property type="match status" value="1"/>
</dbReference>
<protein>
    <submittedName>
        <fullName evidence="3">Oxidoreductase molybdopterin binding protein</fullName>
    </submittedName>
</protein>
<feature type="domain" description="Moybdenum cofactor oxidoreductase dimerisation" evidence="2">
    <location>
        <begin position="239"/>
        <end position="326"/>
    </location>
</feature>
<dbReference type="SUPFAM" id="SSF56524">
    <property type="entry name" value="Oxidoreductase molybdopterin-binding domain"/>
    <property type="match status" value="1"/>
</dbReference>
<dbReference type="GO" id="GO:0008482">
    <property type="term" value="F:sulfite oxidase activity"/>
    <property type="evidence" value="ECO:0007669"/>
    <property type="project" value="TreeGrafter"/>
</dbReference>
<dbReference type="Pfam" id="PF00174">
    <property type="entry name" value="Oxidored_molyb"/>
    <property type="match status" value="1"/>
</dbReference>
<keyword evidence="4" id="KW-1185">Reference proteome</keyword>